<feature type="region of interest" description="Disordered" evidence="2">
    <location>
        <begin position="55"/>
        <end position="92"/>
    </location>
</feature>
<feature type="domain" description="Rabenosyn Rab binding" evidence="3">
    <location>
        <begin position="103"/>
        <end position="143"/>
    </location>
</feature>
<dbReference type="InParanoid" id="A0A2J7QWN7"/>
<evidence type="ECO:0000259" key="3">
    <source>
        <dbReference type="Pfam" id="PF11464"/>
    </source>
</evidence>
<dbReference type="SUPFAM" id="SSF140125">
    <property type="entry name" value="Rabenosyn-5 Rab-binding domain-like"/>
    <property type="match status" value="1"/>
</dbReference>
<dbReference type="EMBL" id="NEVH01009423">
    <property type="protein sequence ID" value="PNF32985.1"/>
    <property type="molecule type" value="Genomic_DNA"/>
</dbReference>
<keyword evidence="1" id="KW-0175">Coiled coil</keyword>
<name>A0A2J7QWN7_9NEOP</name>
<protein>
    <recommendedName>
        <fullName evidence="3">Rabenosyn Rab binding domain-containing protein</fullName>
    </recommendedName>
</protein>
<dbReference type="InterPro" id="IPR036531">
    <property type="entry name" value="Rbsn_Rab-bd_sf"/>
</dbReference>
<proteinExistence type="predicted"/>
<accession>A0A2J7QWN7</accession>
<dbReference type="AlphaFoldDB" id="A0A2J7QWN7"/>
<gene>
    <name evidence="4" type="ORF">B7P43_G16501</name>
</gene>
<reference evidence="4 5" key="1">
    <citation type="submission" date="2017-12" db="EMBL/GenBank/DDBJ databases">
        <title>Hemimetabolous genomes reveal molecular basis of termite eusociality.</title>
        <authorList>
            <person name="Harrison M.C."/>
            <person name="Jongepier E."/>
            <person name="Robertson H.M."/>
            <person name="Arning N."/>
            <person name="Bitard-Feildel T."/>
            <person name="Chao H."/>
            <person name="Childers C.P."/>
            <person name="Dinh H."/>
            <person name="Doddapaneni H."/>
            <person name="Dugan S."/>
            <person name="Gowin J."/>
            <person name="Greiner C."/>
            <person name="Han Y."/>
            <person name="Hu H."/>
            <person name="Hughes D.S.T."/>
            <person name="Huylmans A.-K."/>
            <person name="Kemena C."/>
            <person name="Kremer L.P.M."/>
            <person name="Lee S.L."/>
            <person name="Lopez-Ezquerra A."/>
            <person name="Mallet L."/>
            <person name="Monroy-Kuhn J.M."/>
            <person name="Moser A."/>
            <person name="Murali S.C."/>
            <person name="Muzny D.M."/>
            <person name="Otani S."/>
            <person name="Piulachs M.-D."/>
            <person name="Poelchau M."/>
            <person name="Qu J."/>
            <person name="Schaub F."/>
            <person name="Wada-Katsumata A."/>
            <person name="Worley K.C."/>
            <person name="Xie Q."/>
            <person name="Ylla G."/>
            <person name="Poulsen M."/>
            <person name="Gibbs R.A."/>
            <person name="Schal C."/>
            <person name="Richards S."/>
            <person name="Belles X."/>
            <person name="Korb J."/>
            <person name="Bornberg-Bauer E."/>
        </authorList>
    </citation>
    <scope>NUCLEOTIDE SEQUENCE [LARGE SCALE GENOMIC DNA]</scope>
    <source>
        <tissue evidence="4">Whole body</tissue>
    </source>
</reference>
<keyword evidence="5" id="KW-1185">Reference proteome</keyword>
<dbReference type="Pfam" id="PF11464">
    <property type="entry name" value="Rbsn"/>
    <property type="match status" value="1"/>
</dbReference>
<evidence type="ECO:0000313" key="5">
    <source>
        <dbReference type="Proteomes" id="UP000235965"/>
    </source>
</evidence>
<evidence type="ECO:0000313" key="4">
    <source>
        <dbReference type="EMBL" id="PNF32985.1"/>
    </source>
</evidence>
<feature type="coiled-coil region" evidence="1">
    <location>
        <begin position="120"/>
        <end position="147"/>
    </location>
</feature>
<feature type="compositionally biased region" description="Basic and acidic residues" evidence="2">
    <location>
        <begin position="55"/>
        <end position="71"/>
    </location>
</feature>
<dbReference type="Proteomes" id="UP000235965">
    <property type="component" value="Unassembled WGS sequence"/>
</dbReference>
<comment type="caution">
    <text evidence="4">The sequence shown here is derived from an EMBL/GenBank/DDBJ whole genome shotgun (WGS) entry which is preliminary data.</text>
</comment>
<dbReference type="Gene3D" id="4.10.860.20">
    <property type="entry name" value="Rabenosyn, Rab binding domain"/>
    <property type="match status" value="1"/>
</dbReference>
<evidence type="ECO:0000256" key="1">
    <source>
        <dbReference type="SAM" id="Coils"/>
    </source>
</evidence>
<dbReference type="STRING" id="105785.A0A2J7QWN7"/>
<organism evidence="4 5">
    <name type="scientific">Cryptotermes secundus</name>
    <dbReference type="NCBI Taxonomy" id="105785"/>
    <lineage>
        <taxon>Eukaryota</taxon>
        <taxon>Metazoa</taxon>
        <taxon>Ecdysozoa</taxon>
        <taxon>Arthropoda</taxon>
        <taxon>Hexapoda</taxon>
        <taxon>Insecta</taxon>
        <taxon>Pterygota</taxon>
        <taxon>Neoptera</taxon>
        <taxon>Polyneoptera</taxon>
        <taxon>Dictyoptera</taxon>
        <taxon>Blattodea</taxon>
        <taxon>Blattoidea</taxon>
        <taxon>Termitoidae</taxon>
        <taxon>Kalotermitidae</taxon>
        <taxon>Cryptotermitinae</taxon>
        <taxon>Cryptotermes</taxon>
    </lineage>
</organism>
<sequence length="151" mass="17642">MIRTAATNYLKEQLISLKTLPTEAELKSLQDQRRQEMSARIQQEKQLAVLEAHQAEMQRRRDSPQHRDLHRSLSPSQKKPADQIASDTGWGPEAAKMFESEDPMIQQMNNIRNYIKQARSAHKYDEVATLEQNLQELKEAYWKQQQEHGES</sequence>
<evidence type="ECO:0000256" key="2">
    <source>
        <dbReference type="SAM" id="MobiDB-lite"/>
    </source>
</evidence>
<dbReference type="InterPro" id="IPR021565">
    <property type="entry name" value="Rbsn_Rab-bd"/>
</dbReference>
<dbReference type="OrthoDB" id="166134at2759"/>